<protein>
    <recommendedName>
        <fullName evidence="1">Cytidyltransferase-like domain-containing protein</fullName>
    </recommendedName>
</protein>
<dbReference type="Pfam" id="PF01467">
    <property type="entry name" value="CTP_transf_like"/>
    <property type="match status" value="1"/>
</dbReference>
<dbReference type="HOGENOM" id="CLU_035272_4_1_1"/>
<sequence>KFDVVALGGTFDHLHSGHKILLTMASFLSNQKIIVGVTDDNLLINKKYKSELQTLEERTRSVQNFINLISQNSLEISTVPLKDLYGPTASDPNIQALIVSYETISGADQIDEIRLKNGFNTLERFVIDLMINANDNQVDDSDQEMKEVKISSTEIRKWIYDQK</sequence>
<dbReference type="KEGG" id="mlr:MELLADRAFT_29192"/>
<dbReference type="GO" id="GO:0015937">
    <property type="term" value="P:coenzyme A biosynthetic process"/>
    <property type="evidence" value="ECO:0007669"/>
    <property type="project" value="TreeGrafter"/>
</dbReference>
<reference evidence="3" key="1">
    <citation type="journal article" date="2011" name="Proc. Natl. Acad. Sci. U.S.A.">
        <title>Obligate biotrophy features unraveled by the genomic analysis of rust fungi.</title>
        <authorList>
            <person name="Duplessis S."/>
            <person name="Cuomo C.A."/>
            <person name="Lin Y.-C."/>
            <person name="Aerts A."/>
            <person name="Tisserant E."/>
            <person name="Veneault-Fourrey C."/>
            <person name="Joly D.L."/>
            <person name="Hacquard S."/>
            <person name="Amselem J."/>
            <person name="Cantarel B.L."/>
            <person name="Chiu R."/>
            <person name="Coutinho P.M."/>
            <person name="Feau N."/>
            <person name="Field M."/>
            <person name="Frey P."/>
            <person name="Gelhaye E."/>
            <person name="Goldberg J."/>
            <person name="Grabherr M.G."/>
            <person name="Kodira C.D."/>
            <person name="Kohler A."/>
            <person name="Kuees U."/>
            <person name="Lindquist E.A."/>
            <person name="Lucas S.M."/>
            <person name="Mago R."/>
            <person name="Mauceli E."/>
            <person name="Morin E."/>
            <person name="Murat C."/>
            <person name="Pangilinan J.L."/>
            <person name="Park R."/>
            <person name="Pearson M."/>
            <person name="Quesneville H."/>
            <person name="Rouhier N."/>
            <person name="Sakthikumar S."/>
            <person name="Salamov A.A."/>
            <person name="Schmutz J."/>
            <person name="Selles B."/>
            <person name="Shapiro H."/>
            <person name="Tanguay P."/>
            <person name="Tuskan G.A."/>
            <person name="Henrissat B."/>
            <person name="Van de Peer Y."/>
            <person name="Rouze P."/>
            <person name="Ellis J.G."/>
            <person name="Dodds P.N."/>
            <person name="Schein J.E."/>
            <person name="Zhong S."/>
            <person name="Hamelin R.C."/>
            <person name="Grigoriev I.V."/>
            <person name="Szabo L.J."/>
            <person name="Martin F."/>
        </authorList>
    </citation>
    <scope>NUCLEOTIDE SEQUENCE [LARGE SCALE GENOMIC DNA]</scope>
    <source>
        <strain evidence="3">98AG31 / pathotype 3-4-7</strain>
    </source>
</reference>
<dbReference type="PANTHER" id="PTHR10695">
    <property type="entry name" value="DEPHOSPHO-COA KINASE-RELATED"/>
    <property type="match status" value="1"/>
</dbReference>
<dbReference type="SUPFAM" id="SSF52374">
    <property type="entry name" value="Nucleotidylyl transferase"/>
    <property type="match status" value="1"/>
</dbReference>
<dbReference type="GeneID" id="18927057"/>
<evidence type="ECO:0000313" key="2">
    <source>
        <dbReference type="EMBL" id="EGF99356.1"/>
    </source>
</evidence>
<evidence type="ECO:0000313" key="3">
    <source>
        <dbReference type="Proteomes" id="UP000001072"/>
    </source>
</evidence>
<dbReference type="InterPro" id="IPR014729">
    <property type="entry name" value="Rossmann-like_a/b/a_fold"/>
</dbReference>
<dbReference type="InParanoid" id="F4S7P5"/>
<dbReference type="Proteomes" id="UP000001072">
    <property type="component" value="Unassembled WGS sequence"/>
</dbReference>
<feature type="non-terminal residue" evidence="2">
    <location>
        <position position="1"/>
    </location>
</feature>
<name>F4S7P5_MELLP</name>
<dbReference type="PANTHER" id="PTHR10695:SF46">
    <property type="entry name" value="BIFUNCTIONAL COENZYME A SYNTHASE-RELATED"/>
    <property type="match status" value="1"/>
</dbReference>
<gene>
    <name evidence="2" type="ORF">MELLADRAFT_29192</name>
</gene>
<feature type="non-terminal residue" evidence="2">
    <location>
        <position position="163"/>
    </location>
</feature>
<proteinExistence type="predicted"/>
<dbReference type="OrthoDB" id="330671at2759"/>
<dbReference type="STRING" id="747676.F4S7P5"/>
<accession>F4S7P5</accession>
<evidence type="ECO:0000259" key="1">
    <source>
        <dbReference type="Pfam" id="PF01467"/>
    </source>
</evidence>
<feature type="domain" description="Cytidyltransferase-like" evidence="1">
    <location>
        <begin position="7"/>
        <end position="157"/>
    </location>
</feature>
<dbReference type="RefSeq" id="XP_007417347.1">
    <property type="nucleotide sequence ID" value="XM_007417285.1"/>
</dbReference>
<dbReference type="eggNOG" id="KOG3351">
    <property type="taxonomic scope" value="Eukaryota"/>
</dbReference>
<dbReference type="InterPro" id="IPR004821">
    <property type="entry name" value="Cyt_trans-like"/>
</dbReference>
<dbReference type="NCBIfam" id="TIGR00125">
    <property type="entry name" value="cyt_tran_rel"/>
    <property type="match status" value="1"/>
</dbReference>
<dbReference type="VEuPathDB" id="FungiDB:MELLADRAFT_29192"/>
<dbReference type="Gene3D" id="3.40.50.620">
    <property type="entry name" value="HUPs"/>
    <property type="match status" value="1"/>
</dbReference>
<dbReference type="NCBIfam" id="NF001985">
    <property type="entry name" value="PRK00777.1"/>
    <property type="match status" value="1"/>
</dbReference>
<dbReference type="EMBL" id="GL883160">
    <property type="protein sequence ID" value="EGF99356.1"/>
    <property type="molecule type" value="Genomic_DNA"/>
</dbReference>
<dbReference type="AlphaFoldDB" id="F4S7P5"/>
<keyword evidence="3" id="KW-1185">Reference proteome</keyword>
<dbReference type="GO" id="GO:0004140">
    <property type="term" value="F:dephospho-CoA kinase activity"/>
    <property type="evidence" value="ECO:0007669"/>
    <property type="project" value="TreeGrafter"/>
</dbReference>
<organism evidence="3">
    <name type="scientific">Melampsora larici-populina (strain 98AG31 / pathotype 3-4-7)</name>
    <name type="common">Poplar leaf rust fungus</name>
    <dbReference type="NCBI Taxonomy" id="747676"/>
    <lineage>
        <taxon>Eukaryota</taxon>
        <taxon>Fungi</taxon>
        <taxon>Dikarya</taxon>
        <taxon>Basidiomycota</taxon>
        <taxon>Pucciniomycotina</taxon>
        <taxon>Pucciniomycetes</taxon>
        <taxon>Pucciniales</taxon>
        <taxon>Melampsoraceae</taxon>
        <taxon>Melampsora</taxon>
    </lineage>
</organism>